<feature type="domain" description="ABC transporter" evidence="3">
    <location>
        <begin position="1"/>
        <end position="230"/>
    </location>
</feature>
<dbReference type="InterPro" id="IPR027417">
    <property type="entry name" value="P-loop_NTPase"/>
</dbReference>
<dbReference type="Pfam" id="PF00005">
    <property type="entry name" value="ABC_tran"/>
    <property type="match status" value="1"/>
</dbReference>
<dbReference type="AlphaFoldDB" id="A0A381YXB2"/>
<dbReference type="PANTHER" id="PTHR42794">
    <property type="entry name" value="HEMIN IMPORT ATP-BINDING PROTEIN HMUV"/>
    <property type="match status" value="1"/>
</dbReference>
<dbReference type="InterPro" id="IPR003439">
    <property type="entry name" value="ABC_transporter-like_ATP-bd"/>
</dbReference>
<dbReference type="GO" id="GO:0005524">
    <property type="term" value="F:ATP binding"/>
    <property type="evidence" value="ECO:0007669"/>
    <property type="project" value="UniProtKB-KW"/>
</dbReference>
<protein>
    <recommendedName>
        <fullName evidence="3">ABC transporter domain-containing protein</fullName>
    </recommendedName>
</protein>
<dbReference type="InterPro" id="IPR003593">
    <property type="entry name" value="AAA+_ATPase"/>
</dbReference>
<proteinExistence type="predicted"/>
<gene>
    <name evidence="4" type="ORF">METZ01_LOCUS134115</name>
</gene>
<organism evidence="4">
    <name type="scientific">marine metagenome</name>
    <dbReference type="NCBI Taxonomy" id="408172"/>
    <lineage>
        <taxon>unclassified sequences</taxon>
        <taxon>metagenomes</taxon>
        <taxon>ecological metagenomes</taxon>
    </lineage>
</organism>
<reference evidence="4" key="1">
    <citation type="submission" date="2018-05" db="EMBL/GenBank/DDBJ databases">
        <authorList>
            <person name="Lanie J.A."/>
            <person name="Ng W.-L."/>
            <person name="Kazmierczak K.M."/>
            <person name="Andrzejewski T.M."/>
            <person name="Davidsen T.M."/>
            <person name="Wayne K.J."/>
            <person name="Tettelin H."/>
            <person name="Glass J.I."/>
            <person name="Rusch D."/>
            <person name="Podicherti R."/>
            <person name="Tsui H.-C.T."/>
            <person name="Winkler M.E."/>
        </authorList>
    </citation>
    <scope>NUCLEOTIDE SEQUENCE</scope>
</reference>
<evidence type="ECO:0000256" key="1">
    <source>
        <dbReference type="ARBA" id="ARBA00022741"/>
    </source>
</evidence>
<dbReference type="SMART" id="SM00382">
    <property type="entry name" value="AAA"/>
    <property type="match status" value="1"/>
</dbReference>
<keyword evidence="2" id="KW-0067">ATP-binding</keyword>
<dbReference type="GO" id="GO:0016887">
    <property type="term" value="F:ATP hydrolysis activity"/>
    <property type="evidence" value="ECO:0007669"/>
    <property type="project" value="InterPro"/>
</dbReference>
<sequence>VEIGDTRVCHDLTLQVNGGQVWSVLGRNGVGKSTLLKTLAGLRPAMSGRIDLDEQPLSGLPRRDRARRLGILFQDSETLFPATVLETVLTGRHPWVSALQGESHEDVMIARQALRQVGLESLSERSMATLSGGERRRVDLATLIVQEPRILLLDEPSNHLDLHYQVAVLGELIEGWRSTNGAVIMVMHDVNLALRFSDHLILLQGEGQVEWGRARELATELRLSRLYGHRMQRVATSDGEWFYPA</sequence>
<dbReference type="Gene3D" id="3.40.50.300">
    <property type="entry name" value="P-loop containing nucleotide triphosphate hydrolases"/>
    <property type="match status" value="1"/>
</dbReference>
<accession>A0A381YXB2</accession>
<feature type="non-terminal residue" evidence="4">
    <location>
        <position position="1"/>
    </location>
</feature>
<keyword evidence="1" id="KW-0547">Nucleotide-binding</keyword>
<dbReference type="SUPFAM" id="SSF52540">
    <property type="entry name" value="P-loop containing nucleoside triphosphate hydrolases"/>
    <property type="match status" value="1"/>
</dbReference>
<name>A0A381YXB2_9ZZZZ</name>
<evidence type="ECO:0000256" key="2">
    <source>
        <dbReference type="ARBA" id="ARBA00022840"/>
    </source>
</evidence>
<evidence type="ECO:0000259" key="3">
    <source>
        <dbReference type="PROSITE" id="PS50893"/>
    </source>
</evidence>
<dbReference type="CDD" id="cd03214">
    <property type="entry name" value="ABC_Iron-Siderophores_B12_Hemin"/>
    <property type="match status" value="1"/>
</dbReference>
<dbReference type="PROSITE" id="PS00211">
    <property type="entry name" value="ABC_TRANSPORTER_1"/>
    <property type="match status" value="1"/>
</dbReference>
<evidence type="ECO:0000313" key="4">
    <source>
        <dbReference type="EMBL" id="SVA81261.1"/>
    </source>
</evidence>
<dbReference type="EMBL" id="UINC01019216">
    <property type="protein sequence ID" value="SVA81261.1"/>
    <property type="molecule type" value="Genomic_DNA"/>
</dbReference>
<dbReference type="InterPro" id="IPR017871">
    <property type="entry name" value="ABC_transporter-like_CS"/>
</dbReference>
<dbReference type="PROSITE" id="PS50893">
    <property type="entry name" value="ABC_TRANSPORTER_2"/>
    <property type="match status" value="1"/>
</dbReference>
<dbReference type="PANTHER" id="PTHR42794:SF2">
    <property type="entry name" value="ABC TRANSPORTER ATP-BINDING PROTEIN"/>
    <property type="match status" value="1"/>
</dbReference>